<keyword evidence="9 13" id="KW-0694">RNA-binding</keyword>
<dbReference type="InterPro" id="IPR035926">
    <property type="entry name" value="NusB-like_sf"/>
</dbReference>
<dbReference type="CDD" id="cd02440">
    <property type="entry name" value="AdoMet_MTases"/>
    <property type="match status" value="1"/>
</dbReference>
<evidence type="ECO:0000256" key="11">
    <source>
        <dbReference type="ARBA" id="ARBA00031088"/>
    </source>
</evidence>
<dbReference type="GO" id="GO:0009383">
    <property type="term" value="F:rRNA (cytosine-C5-)-methyltransferase activity"/>
    <property type="evidence" value="ECO:0007669"/>
    <property type="project" value="TreeGrafter"/>
</dbReference>
<dbReference type="Gene3D" id="1.10.287.730">
    <property type="entry name" value="Helix hairpin bin"/>
    <property type="match status" value="1"/>
</dbReference>
<keyword evidence="6 13" id="KW-0489">Methyltransferase</keyword>
<dbReference type="GO" id="GO:0005829">
    <property type="term" value="C:cytosol"/>
    <property type="evidence" value="ECO:0007669"/>
    <property type="project" value="TreeGrafter"/>
</dbReference>
<comment type="similarity">
    <text evidence="13">Belongs to the class I-like SAM-binding methyltransferase superfamily. RsmB/NOP family.</text>
</comment>
<feature type="binding site" evidence="13">
    <location>
        <position position="308"/>
    </location>
    <ligand>
        <name>S-adenosyl-L-methionine</name>
        <dbReference type="ChEBI" id="CHEBI:59789"/>
    </ligand>
</feature>
<evidence type="ECO:0000259" key="14">
    <source>
        <dbReference type="PROSITE" id="PS51686"/>
    </source>
</evidence>
<evidence type="ECO:0000256" key="2">
    <source>
        <dbReference type="ARBA" id="ARBA00004496"/>
    </source>
</evidence>
<dbReference type="GO" id="GO:0006355">
    <property type="term" value="P:regulation of DNA-templated transcription"/>
    <property type="evidence" value="ECO:0007669"/>
    <property type="project" value="InterPro"/>
</dbReference>
<dbReference type="InterPro" id="IPR001678">
    <property type="entry name" value="MeTrfase_RsmB-F_NOP2_dom"/>
</dbReference>
<dbReference type="PANTHER" id="PTHR22807:SF61">
    <property type="entry name" value="NOL1_NOP2_SUN FAMILY PROTEIN _ ANTITERMINATION NUSB DOMAIN-CONTAINING PROTEIN"/>
    <property type="match status" value="1"/>
</dbReference>
<dbReference type="InterPro" id="IPR054728">
    <property type="entry name" value="RsmB-like_ferredoxin"/>
</dbReference>
<dbReference type="InterPro" id="IPR029063">
    <property type="entry name" value="SAM-dependent_MTases_sf"/>
</dbReference>
<dbReference type="FunFam" id="3.40.50.150:FF:000022">
    <property type="entry name" value="Ribosomal RNA small subunit methyltransferase B"/>
    <property type="match status" value="1"/>
</dbReference>
<evidence type="ECO:0000256" key="13">
    <source>
        <dbReference type="PROSITE-ProRule" id="PRU01023"/>
    </source>
</evidence>
<keyword evidence="7 13" id="KW-0808">Transferase</keyword>
<dbReference type="Pfam" id="PF01029">
    <property type="entry name" value="NusB"/>
    <property type="match status" value="1"/>
</dbReference>
<dbReference type="PRINTS" id="PR02008">
    <property type="entry name" value="RCMTFAMILY"/>
</dbReference>
<dbReference type="InterPro" id="IPR049560">
    <property type="entry name" value="MeTrfase_RsmB-F_NOP2_cat"/>
</dbReference>
<dbReference type="EMBL" id="BAABLX010000075">
    <property type="protein sequence ID" value="GAA4957897.1"/>
    <property type="molecule type" value="Genomic_DNA"/>
</dbReference>
<comment type="subcellular location">
    <subcellularLocation>
        <location evidence="2">Cytoplasm</location>
    </subcellularLocation>
</comment>
<name>A0AAV3U898_9ALTE</name>
<dbReference type="InterPro" id="IPR006027">
    <property type="entry name" value="NusB_RsmB_TIM44"/>
</dbReference>
<feature type="active site" description="Nucleophile" evidence="13">
    <location>
        <position position="380"/>
    </location>
</feature>
<dbReference type="Pfam" id="PF01189">
    <property type="entry name" value="Methyltr_RsmB-F"/>
    <property type="match status" value="1"/>
</dbReference>
<evidence type="ECO:0000256" key="3">
    <source>
        <dbReference type="ARBA" id="ARBA00012140"/>
    </source>
</evidence>
<organism evidence="15 16">
    <name type="scientific">Halioxenophilus aromaticivorans</name>
    <dbReference type="NCBI Taxonomy" id="1306992"/>
    <lineage>
        <taxon>Bacteria</taxon>
        <taxon>Pseudomonadati</taxon>
        <taxon>Pseudomonadota</taxon>
        <taxon>Gammaproteobacteria</taxon>
        <taxon>Alteromonadales</taxon>
        <taxon>Alteromonadaceae</taxon>
        <taxon>Halioxenophilus</taxon>
    </lineage>
</organism>
<comment type="catalytic activity">
    <reaction evidence="12">
        <text>cytidine(967) in 16S rRNA + S-adenosyl-L-methionine = 5-methylcytidine(967) in 16S rRNA + S-adenosyl-L-homocysteine + H(+)</text>
        <dbReference type="Rhea" id="RHEA:42748"/>
        <dbReference type="Rhea" id="RHEA-COMP:10219"/>
        <dbReference type="Rhea" id="RHEA-COMP:10220"/>
        <dbReference type="ChEBI" id="CHEBI:15378"/>
        <dbReference type="ChEBI" id="CHEBI:57856"/>
        <dbReference type="ChEBI" id="CHEBI:59789"/>
        <dbReference type="ChEBI" id="CHEBI:74483"/>
        <dbReference type="ChEBI" id="CHEBI:82748"/>
        <dbReference type="EC" id="2.1.1.176"/>
    </reaction>
</comment>
<evidence type="ECO:0000256" key="5">
    <source>
        <dbReference type="ARBA" id="ARBA00022552"/>
    </source>
</evidence>
<dbReference type="NCBIfam" id="NF011494">
    <property type="entry name" value="PRK14902.1"/>
    <property type="match status" value="1"/>
</dbReference>
<evidence type="ECO:0000256" key="6">
    <source>
        <dbReference type="ARBA" id="ARBA00022603"/>
    </source>
</evidence>
<evidence type="ECO:0000256" key="12">
    <source>
        <dbReference type="ARBA" id="ARBA00047283"/>
    </source>
</evidence>
<evidence type="ECO:0000256" key="7">
    <source>
        <dbReference type="ARBA" id="ARBA00022679"/>
    </source>
</evidence>
<dbReference type="NCBIfam" id="TIGR00563">
    <property type="entry name" value="rsmB"/>
    <property type="match status" value="1"/>
</dbReference>
<dbReference type="InterPro" id="IPR023267">
    <property type="entry name" value="RCMT"/>
</dbReference>
<evidence type="ECO:0000256" key="4">
    <source>
        <dbReference type="ARBA" id="ARBA00022490"/>
    </source>
</evidence>
<feature type="binding site" evidence="13">
    <location>
        <begin position="253"/>
        <end position="259"/>
    </location>
    <ligand>
        <name>S-adenosyl-L-methionine</name>
        <dbReference type="ChEBI" id="CHEBI:59789"/>
    </ligand>
</feature>
<feature type="domain" description="SAM-dependent MTase RsmB/NOP-type" evidence="14">
    <location>
        <begin position="163"/>
        <end position="438"/>
    </location>
</feature>
<keyword evidence="16" id="KW-1185">Reference proteome</keyword>
<dbReference type="EC" id="2.1.1.176" evidence="3"/>
<proteinExistence type="inferred from homology"/>
<accession>A0AAV3U898</accession>
<dbReference type="NCBIfam" id="NF008149">
    <property type="entry name" value="PRK10901.1"/>
    <property type="match status" value="1"/>
</dbReference>
<dbReference type="GO" id="GO:0070475">
    <property type="term" value="P:rRNA base methylation"/>
    <property type="evidence" value="ECO:0007669"/>
    <property type="project" value="TreeGrafter"/>
</dbReference>
<evidence type="ECO:0000313" key="15">
    <source>
        <dbReference type="EMBL" id="GAA4957897.1"/>
    </source>
</evidence>
<gene>
    <name evidence="15" type="primary">rsmB</name>
    <name evidence="15" type="ORF">GCM10025791_43070</name>
</gene>
<dbReference type="Gene3D" id="1.10.940.10">
    <property type="entry name" value="NusB-like"/>
    <property type="match status" value="1"/>
</dbReference>
<evidence type="ECO:0000256" key="9">
    <source>
        <dbReference type="ARBA" id="ARBA00022884"/>
    </source>
</evidence>
<dbReference type="Proteomes" id="UP001409585">
    <property type="component" value="Unassembled WGS sequence"/>
</dbReference>
<dbReference type="SUPFAM" id="SSF53335">
    <property type="entry name" value="S-adenosyl-L-methionine-dependent methyltransferases"/>
    <property type="match status" value="1"/>
</dbReference>
<dbReference type="Gene3D" id="3.40.50.150">
    <property type="entry name" value="Vaccinia Virus protein VP39"/>
    <property type="match status" value="1"/>
</dbReference>
<reference evidence="16" key="1">
    <citation type="journal article" date="2019" name="Int. J. Syst. Evol. Microbiol.">
        <title>The Global Catalogue of Microorganisms (GCM) 10K type strain sequencing project: providing services to taxonomists for standard genome sequencing and annotation.</title>
        <authorList>
            <consortium name="The Broad Institute Genomics Platform"/>
            <consortium name="The Broad Institute Genome Sequencing Center for Infectious Disease"/>
            <person name="Wu L."/>
            <person name="Ma J."/>
        </authorList>
    </citation>
    <scope>NUCLEOTIDE SEQUENCE [LARGE SCALE GENOMIC DNA]</scope>
    <source>
        <strain evidence="16">JCM 19134</strain>
    </source>
</reference>
<dbReference type="RefSeq" id="WP_345427197.1">
    <property type="nucleotide sequence ID" value="NZ_AP031496.1"/>
</dbReference>
<keyword evidence="8 13" id="KW-0949">S-adenosyl-L-methionine</keyword>
<feature type="binding site" evidence="13">
    <location>
        <position position="327"/>
    </location>
    <ligand>
        <name>S-adenosyl-L-methionine</name>
        <dbReference type="ChEBI" id="CHEBI:59789"/>
    </ligand>
</feature>
<evidence type="ECO:0000313" key="16">
    <source>
        <dbReference type="Proteomes" id="UP001409585"/>
    </source>
</evidence>
<protein>
    <recommendedName>
        <fullName evidence="3">16S rRNA (cytosine(967)-C(5))-methyltransferase</fullName>
        <ecNumber evidence="3">2.1.1.176</ecNumber>
    </recommendedName>
    <alternativeName>
        <fullName evidence="10">16S rRNA m5C967 methyltransferase</fullName>
    </alternativeName>
    <alternativeName>
        <fullName evidence="11">rRNA (cytosine-C(5)-)-methyltransferase RsmB</fullName>
    </alternativeName>
</protein>
<evidence type="ECO:0000256" key="1">
    <source>
        <dbReference type="ARBA" id="ARBA00002724"/>
    </source>
</evidence>
<evidence type="ECO:0000256" key="10">
    <source>
        <dbReference type="ARBA" id="ARBA00030399"/>
    </source>
</evidence>
<feature type="binding site" evidence="13">
    <location>
        <position position="277"/>
    </location>
    <ligand>
        <name>S-adenosyl-L-methionine</name>
        <dbReference type="ChEBI" id="CHEBI:59789"/>
    </ligand>
</feature>
<dbReference type="PROSITE" id="PS51686">
    <property type="entry name" value="SAM_MT_RSMB_NOP"/>
    <property type="match status" value="1"/>
</dbReference>
<comment type="function">
    <text evidence="1">Specifically methylates the cytosine at position 967 (m5C967) of 16S rRNA.</text>
</comment>
<dbReference type="GO" id="GO:0003723">
    <property type="term" value="F:RNA binding"/>
    <property type="evidence" value="ECO:0007669"/>
    <property type="project" value="UniProtKB-UniRule"/>
</dbReference>
<dbReference type="SUPFAM" id="SSF48013">
    <property type="entry name" value="NusB-like"/>
    <property type="match status" value="1"/>
</dbReference>
<dbReference type="InterPro" id="IPR004573">
    <property type="entry name" value="rRNA_ssu_MeTfrase_B"/>
</dbReference>
<sequence length="438" mass="48986">MASDVRLVAAQTLAAILVEGKTLAQLMPKAADRVAPRDQPLLQELCYGTCRWYPQLKQLYLALVDKPLKAKDTDIEALFYLGFYQLQFTRIAPHAAINETVNCAKKLKKPWAVKLLNAVLRRAQREQESLQQELQQNPQATTAHPNWLIKAITKHWPDFAEAIFASNNAHPPMTLRVNRAQTTRDDYQTELVEQGIECQATEYSDVGITLARAQDTAKLPGFAQGQASVQDEAAQLAASLLDLKPGQRVLDACAAPGGKTCHMLETEPGLARVTALDISDKRLTKVQENIQRINRDWLQGQVELTAADALVLEDWFSGDQYDRILLDAPCSATGVIRRHPDIKLLRLANQVEQLATLQFELLTALWQTLKPGGRLVYATCSIFPTENTQVIERFLQQTDDAAEHKLAVTWGMEQPAGRQLLPRQGGHDGFYYCVLDKR</sequence>
<dbReference type="PANTHER" id="PTHR22807">
    <property type="entry name" value="NOP2 YEAST -RELATED NOL1/NOP2/FMU SUN DOMAIN-CONTAINING"/>
    <property type="match status" value="1"/>
</dbReference>
<evidence type="ECO:0000256" key="8">
    <source>
        <dbReference type="ARBA" id="ARBA00022691"/>
    </source>
</evidence>
<keyword evidence="5" id="KW-0698">rRNA processing</keyword>
<dbReference type="AlphaFoldDB" id="A0AAV3U898"/>
<keyword evidence="4" id="KW-0963">Cytoplasm</keyword>
<dbReference type="Pfam" id="PF22458">
    <property type="entry name" value="RsmF-B_ferredox"/>
    <property type="match status" value="1"/>
</dbReference>
<dbReference type="Gene3D" id="3.30.70.1170">
    <property type="entry name" value="Sun protein, domain 3"/>
    <property type="match status" value="1"/>
</dbReference>
<comment type="caution">
    <text evidence="15">The sequence shown here is derived from an EMBL/GenBank/DDBJ whole genome shotgun (WGS) entry which is preliminary data.</text>
</comment>